<organism evidence="1">
    <name type="scientific">Anguilla anguilla</name>
    <name type="common">European freshwater eel</name>
    <name type="synonym">Muraena anguilla</name>
    <dbReference type="NCBI Taxonomy" id="7936"/>
    <lineage>
        <taxon>Eukaryota</taxon>
        <taxon>Metazoa</taxon>
        <taxon>Chordata</taxon>
        <taxon>Craniata</taxon>
        <taxon>Vertebrata</taxon>
        <taxon>Euteleostomi</taxon>
        <taxon>Actinopterygii</taxon>
        <taxon>Neopterygii</taxon>
        <taxon>Teleostei</taxon>
        <taxon>Anguilliformes</taxon>
        <taxon>Anguillidae</taxon>
        <taxon>Anguilla</taxon>
    </lineage>
</organism>
<proteinExistence type="predicted"/>
<dbReference type="AlphaFoldDB" id="A0A0E9QH98"/>
<sequence>MQKELVHVYYSMSYLISI</sequence>
<reference evidence="1" key="1">
    <citation type="submission" date="2014-11" db="EMBL/GenBank/DDBJ databases">
        <authorList>
            <person name="Amaro Gonzalez C."/>
        </authorList>
    </citation>
    <scope>NUCLEOTIDE SEQUENCE</scope>
</reference>
<accession>A0A0E9QH98</accession>
<evidence type="ECO:0000313" key="1">
    <source>
        <dbReference type="EMBL" id="JAH15498.1"/>
    </source>
</evidence>
<name>A0A0E9QH98_ANGAN</name>
<dbReference type="EMBL" id="GBXM01093079">
    <property type="protein sequence ID" value="JAH15498.1"/>
    <property type="molecule type" value="Transcribed_RNA"/>
</dbReference>
<reference evidence="1" key="2">
    <citation type="journal article" date="2015" name="Fish Shellfish Immunol.">
        <title>Early steps in the European eel (Anguilla anguilla)-Vibrio vulnificus interaction in the gills: Role of the RtxA13 toxin.</title>
        <authorList>
            <person name="Callol A."/>
            <person name="Pajuelo D."/>
            <person name="Ebbesson L."/>
            <person name="Teles M."/>
            <person name="MacKenzie S."/>
            <person name="Amaro C."/>
        </authorList>
    </citation>
    <scope>NUCLEOTIDE SEQUENCE</scope>
</reference>
<protein>
    <submittedName>
        <fullName evidence="1">Uncharacterized protein</fullName>
    </submittedName>
</protein>